<dbReference type="OrthoDB" id="5948799at2759"/>
<evidence type="ECO:0000313" key="1">
    <source>
        <dbReference type="EMBL" id="CAG8543235.1"/>
    </source>
</evidence>
<proteinExistence type="predicted"/>
<keyword evidence="2" id="KW-1185">Reference proteome</keyword>
<reference evidence="1" key="1">
    <citation type="submission" date="2021-06" db="EMBL/GenBank/DDBJ databases">
        <authorList>
            <person name="Kallberg Y."/>
            <person name="Tangrot J."/>
            <person name="Rosling A."/>
        </authorList>
    </citation>
    <scope>NUCLEOTIDE SEQUENCE</scope>
    <source>
        <strain evidence="1">MT106</strain>
    </source>
</reference>
<protein>
    <submittedName>
        <fullName evidence="1">2374_t:CDS:1</fullName>
    </submittedName>
</protein>
<organism evidence="1 2">
    <name type="scientific">Ambispora gerdemannii</name>
    <dbReference type="NCBI Taxonomy" id="144530"/>
    <lineage>
        <taxon>Eukaryota</taxon>
        <taxon>Fungi</taxon>
        <taxon>Fungi incertae sedis</taxon>
        <taxon>Mucoromycota</taxon>
        <taxon>Glomeromycotina</taxon>
        <taxon>Glomeromycetes</taxon>
        <taxon>Archaeosporales</taxon>
        <taxon>Ambisporaceae</taxon>
        <taxon>Ambispora</taxon>
    </lineage>
</organism>
<feature type="non-terminal residue" evidence="1">
    <location>
        <position position="271"/>
    </location>
</feature>
<dbReference type="EMBL" id="CAJVPL010000956">
    <property type="protein sequence ID" value="CAG8543235.1"/>
    <property type="molecule type" value="Genomic_DNA"/>
</dbReference>
<name>A0A9N9FKG0_9GLOM</name>
<dbReference type="Proteomes" id="UP000789831">
    <property type="component" value="Unassembled WGS sequence"/>
</dbReference>
<gene>
    <name evidence="1" type="ORF">AGERDE_LOCUS6292</name>
</gene>
<sequence>MACKEFCVGSTDNTSARSLRKTSRLLSRVHLYRSSTIKESIDILHLNQEILLRLLKHNNLGIEEGILWDNVIKWCRSQTPLINEKNDNNYTNLSEWTLEDFRALGKTLEPFVPFIRFFEISSADFYDKIRPYKKSLPPELYEEMLAFYLRGAKSTLNQLPVGVSLTKLDSNIITWKHAALLGNWIDHTVKHRRNLYRFNLLFRASRDGFTTAFHRKCDEKGRTPVIMVLFTGHFGNGDLGFATGELAMGSCYRRSYDNPIMSIPDTRSEFQ</sequence>
<dbReference type="AlphaFoldDB" id="A0A9N9FKG0"/>
<accession>A0A9N9FKG0</accession>
<evidence type="ECO:0000313" key="2">
    <source>
        <dbReference type="Proteomes" id="UP000789831"/>
    </source>
</evidence>
<comment type="caution">
    <text evidence="1">The sequence shown here is derived from an EMBL/GenBank/DDBJ whole genome shotgun (WGS) entry which is preliminary data.</text>
</comment>